<dbReference type="InterPro" id="IPR053209">
    <property type="entry name" value="Gramillin-biosynth_MTr"/>
</dbReference>
<protein>
    <submittedName>
        <fullName evidence="3">Uncharacterized protein</fullName>
    </submittedName>
</protein>
<keyword evidence="2" id="KW-1185">Reference proteome</keyword>
<accession>A0A915CS38</accession>
<evidence type="ECO:0000313" key="2">
    <source>
        <dbReference type="Proteomes" id="UP000887574"/>
    </source>
</evidence>
<dbReference type="AlphaFoldDB" id="A0A915CS38"/>
<reference evidence="3" key="1">
    <citation type="submission" date="2022-11" db="UniProtKB">
        <authorList>
            <consortium name="WormBaseParasite"/>
        </authorList>
    </citation>
    <scope>IDENTIFICATION</scope>
</reference>
<evidence type="ECO:0000313" key="3">
    <source>
        <dbReference type="WBParaSite" id="jg11545"/>
    </source>
</evidence>
<evidence type="ECO:0000256" key="1">
    <source>
        <dbReference type="SAM" id="Phobius"/>
    </source>
</evidence>
<dbReference type="SUPFAM" id="SSF48452">
    <property type="entry name" value="TPR-like"/>
    <property type="match status" value="1"/>
</dbReference>
<sequence length="464" mass="52858">MILLKCGMPAADLFFMTSEVNLENYYFDSGECREFAEWMIRRGAAFFGSTHRLDLLGDNLNDNSCQLKHNIVILLTNIVDLIPQNQKGVITDQVFASHASLNDLQPVLLSNMKVPMVHTGCYLLCRTIEPAYCTFGTMTLIEDLTGDIEKLFLCNFRLDINDSKWLPRGTIMLIKEPWLRYDMIGEDVMIQVDSPSDVVFLDKTDRKIMEFYNALKWYGPQTLTQEQLQLEGNKCSKKPDLPVIHLNKAQTLIRLNRFFEAYKEAKVGLDGGGNQEKALFRMGKASYGMRSWQQALVHFETLQSLFPQSEEAKSFIERTHSRLKETSTGTFDLHELYRQAVYNKCRDLDIADYVGPIEVAEIAGEGRGVIASKDIVKGTLLLVSKAFFIAYEDMLDTSLFAINTISDNLDEKTAVLNKIGVMQKLQHNHRCPAIFMIYLLAMILAIKNLRRCGRCKANTEDLHI</sequence>
<proteinExistence type="predicted"/>
<dbReference type="PANTHER" id="PTHR47643">
    <property type="entry name" value="TPR DOMAIN PROTEIN (AFU_ORTHOLOGUE AFUA_5G12710)"/>
    <property type="match status" value="1"/>
</dbReference>
<organism evidence="2 3">
    <name type="scientific">Ditylenchus dipsaci</name>
    <dbReference type="NCBI Taxonomy" id="166011"/>
    <lineage>
        <taxon>Eukaryota</taxon>
        <taxon>Metazoa</taxon>
        <taxon>Ecdysozoa</taxon>
        <taxon>Nematoda</taxon>
        <taxon>Chromadorea</taxon>
        <taxon>Rhabditida</taxon>
        <taxon>Tylenchina</taxon>
        <taxon>Tylenchomorpha</taxon>
        <taxon>Sphaerularioidea</taxon>
        <taxon>Anguinidae</taxon>
        <taxon>Anguininae</taxon>
        <taxon>Ditylenchus</taxon>
    </lineage>
</organism>
<dbReference type="Proteomes" id="UP000887574">
    <property type="component" value="Unplaced"/>
</dbReference>
<keyword evidence="1" id="KW-1133">Transmembrane helix</keyword>
<dbReference type="InterPro" id="IPR011990">
    <property type="entry name" value="TPR-like_helical_dom_sf"/>
</dbReference>
<keyword evidence="1" id="KW-0812">Transmembrane</keyword>
<keyword evidence="1" id="KW-0472">Membrane</keyword>
<dbReference type="Gene3D" id="1.25.40.10">
    <property type="entry name" value="Tetratricopeptide repeat domain"/>
    <property type="match status" value="1"/>
</dbReference>
<dbReference type="WBParaSite" id="jg11545">
    <property type="protein sequence ID" value="jg11545"/>
    <property type="gene ID" value="jg11545"/>
</dbReference>
<name>A0A915CS38_9BILA</name>
<feature type="transmembrane region" description="Helical" evidence="1">
    <location>
        <begin position="432"/>
        <end position="449"/>
    </location>
</feature>
<dbReference type="PANTHER" id="PTHR47643:SF2">
    <property type="entry name" value="TPR DOMAIN PROTEIN (AFU_ORTHOLOGUE AFUA_5G12710)"/>
    <property type="match status" value="1"/>
</dbReference>